<dbReference type="EMBL" id="UASS01000007">
    <property type="protein sequence ID" value="SPX60236.1"/>
    <property type="molecule type" value="Genomic_DNA"/>
</dbReference>
<dbReference type="RefSeq" id="WP_058447073.1">
    <property type="nucleotide sequence ID" value="NZ_CAAAHT010000019.1"/>
</dbReference>
<feature type="chain" id="PRO_5036299222" description="Neurogenic locus notch like protein" evidence="1">
    <location>
        <begin position="19"/>
        <end position="173"/>
    </location>
</feature>
<dbReference type="AlphaFoldDB" id="A0A0W0TKA9"/>
<keyword evidence="1" id="KW-0732">Signal</keyword>
<organism evidence="2 4">
    <name type="scientific">Legionella feeleii</name>
    <dbReference type="NCBI Taxonomy" id="453"/>
    <lineage>
        <taxon>Bacteria</taxon>
        <taxon>Pseudomonadati</taxon>
        <taxon>Pseudomonadota</taxon>
        <taxon>Gammaproteobacteria</taxon>
        <taxon>Legionellales</taxon>
        <taxon>Legionellaceae</taxon>
        <taxon>Legionella</taxon>
    </lineage>
</organism>
<dbReference type="Proteomes" id="UP000054698">
    <property type="component" value="Unassembled WGS sequence"/>
</dbReference>
<keyword evidence="4" id="KW-1185">Reference proteome</keyword>
<evidence type="ECO:0000313" key="3">
    <source>
        <dbReference type="EMBL" id="SPX60236.1"/>
    </source>
</evidence>
<accession>A0A0W0TKA9</accession>
<evidence type="ECO:0000313" key="2">
    <source>
        <dbReference type="EMBL" id="KTC96002.1"/>
    </source>
</evidence>
<evidence type="ECO:0000313" key="4">
    <source>
        <dbReference type="Proteomes" id="UP000054698"/>
    </source>
</evidence>
<evidence type="ECO:0000313" key="5">
    <source>
        <dbReference type="Proteomes" id="UP000251942"/>
    </source>
</evidence>
<dbReference type="STRING" id="453.Lfee_2364"/>
<feature type="signal peptide" evidence="1">
    <location>
        <begin position="1"/>
        <end position="18"/>
    </location>
</feature>
<protein>
    <recommendedName>
        <fullName evidence="6">Neurogenic locus notch like protein</fullName>
    </recommendedName>
</protein>
<sequence>MKKMVFAVLMIVHFNLTASTSAPSFNLCKNKYALCTTALCEPIPGRKDFVSCKCDVKEGYSAGEKPCNRGYEIIYSRYYPIKGYISCDNKRPWAWCFDMPCSIDKNDASKASCTCAVVSNQGPYVIVANRYSKSACTQGLYSSATITQVNLVTDFLKGQNELKPFPIKVFKDR</sequence>
<dbReference type="EMBL" id="LNYB01000082">
    <property type="protein sequence ID" value="KTC96002.1"/>
    <property type="molecule type" value="Genomic_DNA"/>
</dbReference>
<reference evidence="3 5" key="2">
    <citation type="submission" date="2018-06" db="EMBL/GenBank/DDBJ databases">
        <authorList>
            <consortium name="Pathogen Informatics"/>
            <person name="Doyle S."/>
        </authorList>
    </citation>
    <scope>NUCLEOTIDE SEQUENCE [LARGE SCALE GENOMIC DNA]</scope>
    <source>
        <strain evidence="3 5">NCTC12022</strain>
    </source>
</reference>
<evidence type="ECO:0000256" key="1">
    <source>
        <dbReference type="SAM" id="SignalP"/>
    </source>
</evidence>
<gene>
    <name evidence="2" type="ORF">Lfee_2364</name>
    <name evidence="3" type="ORF">NCTC12022_00952</name>
</gene>
<evidence type="ECO:0008006" key="6">
    <source>
        <dbReference type="Google" id="ProtNLM"/>
    </source>
</evidence>
<name>A0A0W0TKA9_9GAMM</name>
<dbReference type="PATRIC" id="fig|453.4.peg.2589"/>
<dbReference type="OrthoDB" id="5643368at2"/>
<proteinExistence type="predicted"/>
<dbReference type="Proteomes" id="UP000251942">
    <property type="component" value="Unassembled WGS sequence"/>
</dbReference>
<reference evidence="2 4" key="1">
    <citation type="submission" date="2015-11" db="EMBL/GenBank/DDBJ databases">
        <title>Genomic analysis of 38 Legionella species identifies large and diverse effector repertoires.</title>
        <authorList>
            <person name="Burstein D."/>
            <person name="Amaro F."/>
            <person name="Zusman T."/>
            <person name="Lifshitz Z."/>
            <person name="Cohen O."/>
            <person name="Gilbert J.A."/>
            <person name="Pupko T."/>
            <person name="Shuman H.A."/>
            <person name="Segal G."/>
        </authorList>
    </citation>
    <scope>NUCLEOTIDE SEQUENCE [LARGE SCALE GENOMIC DNA]</scope>
    <source>
        <strain evidence="2 4">WO-44C</strain>
    </source>
</reference>